<reference evidence="8 9" key="1">
    <citation type="submission" date="2023-07" db="EMBL/GenBank/DDBJ databases">
        <authorList>
            <person name="Girao M."/>
            <person name="Carvalho M.F."/>
        </authorList>
    </citation>
    <scope>NUCLEOTIDE SEQUENCE [LARGE SCALE GENOMIC DNA]</scope>
    <source>
        <strain evidence="8 9">YIM65754</strain>
    </source>
</reference>
<dbReference type="PANTHER" id="PTHR42852:SF6">
    <property type="entry name" value="THIOL:DISULFIDE INTERCHANGE PROTEIN DSBE"/>
    <property type="match status" value="1"/>
</dbReference>
<keyword evidence="3" id="KW-0812">Transmembrane</keyword>
<protein>
    <submittedName>
        <fullName evidence="8">TlpA disulfide reductase family protein</fullName>
    </submittedName>
</protein>
<keyword evidence="9" id="KW-1185">Reference proteome</keyword>
<evidence type="ECO:0000259" key="7">
    <source>
        <dbReference type="PROSITE" id="PS51352"/>
    </source>
</evidence>
<evidence type="ECO:0000256" key="6">
    <source>
        <dbReference type="SAM" id="MobiDB-lite"/>
    </source>
</evidence>
<sequence length="210" mass="21643">MSARAAWSITCLFVIAVLVVALWPRREDDAVTTADSGLQPADASALPTPARSALPAPDQAPPCPTGTGAGAAGPLAEVTVRCLGSDRPVDLGGALAAEPALLNVWASWCGPCREEMPVLDAYAGEPGAIRVVGLNVQDTPASALALMAALEVSYPSFIDIDEAAQKALAGPPVLPLTFFVHRDGSVERVVDPPVFAEPAQVRAAVDAMLR</sequence>
<evidence type="ECO:0000256" key="4">
    <source>
        <dbReference type="ARBA" id="ARBA00023157"/>
    </source>
</evidence>
<organism evidence="8 9">
    <name type="scientific">Rhodococcus artemisiae</name>
    <dbReference type="NCBI Taxonomy" id="714159"/>
    <lineage>
        <taxon>Bacteria</taxon>
        <taxon>Bacillati</taxon>
        <taxon>Actinomycetota</taxon>
        <taxon>Actinomycetes</taxon>
        <taxon>Mycobacteriales</taxon>
        <taxon>Nocardiaceae</taxon>
        <taxon>Rhodococcus</taxon>
    </lineage>
</organism>
<comment type="subcellular location">
    <subcellularLocation>
        <location evidence="1">Cell envelope</location>
    </subcellularLocation>
</comment>
<dbReference type="InterPro" id="IPR036249">
    <property type="entry name" value="Thioredoxin-like_sf"/>
</dbReference>
<dbReference type="PROSITE" id="PS51352">
    <property type="entry name" value="THIOREDOXIN_2"/>
    <property type="match status" value="1"/>
</dbReference>
<keyword evidence="5" id="KW-0676">Redox-active center</keyword>
<keyword evidence="2" id="KW-0201">Cytochrome c-type biogenesis</keyword>
<dbReference type="Pfam" id="PF08534">
    <property type="entry name" value="Redoxin"/>
    <property type="match status" value="1"/>
</dbReference>
<name>A0ABU7LJG8_9NOCA</name>
<dbReference type="RefSeq" id="WP_330136861.1">
    <property type="nucleotide sequence ID" value="NZ_JAUTXY010000021.1"/>
</dbReference>
<evidence type="ECO:0000256" key="3">
    <source>
        <dbReference type="ARBA" id="ARBA00022968"/>
    </source>
</evidence>
<evidence type="ECO:0000256" key="2">
    <source>
        <dbReference type="ARBA" id="ARBA00022748"/>
    </source>
</evidence>
<evidence type="ECO:0000256" key="5">
    <source>
        <dbReference type="ARBA" id="ARBA00023284"/>
    </source>
</evidence>
<evidence type="ECO:0000256" key="1">
    <source>
        <dbReference type="ARBA" id="ARBA00004196"/>
    </source>
</evidence>
<comment type="caution">
    <text evidence="8">The sequence shown here is derived from an EMBL/GenBank/DDBJ whole genome shotgun (WGS) entry which is preliminary data.</text>
</comment>
<dbReference type="CDD" id="cd02966">
    <property type="entry name" value="TlpA_like_family"/>
    <property type="match status" value="1"/>
</dbReference>
<dbReference type="InterPro" id="IPR013740">
    <property type="entry name" value="Redoxin"/>
</dbReference>
<dbReference type="InterPro" id="IPR013766">
    <property type="entry name" value="Thioredoxin_domain"/>
</dbReference>
<dbReference type="InterPro" id="IPR017937">
    <property type="entry name" value="Thioredoxin_CS"/>
</dbReference>
<dbReference type="Proteomes" id="UP001336020">
    <property type="component" value="Unassembled WGS sequence"/>
</dbReference>
<proteinExistence type="predicted"/>
<gene>
    <name evidence="8" type="ORF">Q7514_29740</name>
</gene>
<evidence type="ECO:0000313" key="8">
    <source>
        <dbReference type="EMBL" id="MEE2061713.1"/>
    </source>
</evidence>
<dbReference type="PANTHER" id="PTHR42852">
    <property type="entry name" value="THIOL:DISULFIDE INTERCHANGE PROTEIN DSBE"/>
    <property type="match status" value="1"/>
</dbReference>
<keyword evidence="3" id="KW-0735">Signal-anchor</keyword>
<dbReference type="EMBL" id="JAUTXY010000021">
    <property type="protein sequence ID" value="MEE2061713.1"/>
    <property type="molecule type" value="Genomic_DNA"/>
</dbReference>
<keyword evidence="4" id="KW-1015">Disulfide bond</keyword>
<dbReference type="InterPro" id="IPR050553">
    <property type="entry name" value="Thioredoxin_ResA/DsbE_sf"/>
</dbReference>
<dbReference type="PROSITE" id="PS00194">
    <property type="entry name" value="THIOREDOXIN_1"/>
    <property type="match status" value="1"/>
</dbReference>
<feature type="region of interest" description="Disordered" evidence="6">
    <location>
        <begin position="33"/>
        <end position="69"/>
    </location>
</feature>
<accession>A0ABU7LJG8</accession>
<feature type="domain" description="Thioredoxin" evidence="7">
    <location>
        <begin position="54"/>
        <end position="210"/>
    </location>
</feature>
<dbReference type="SUPFAM" id="SSF52833">
    <property type="entry name" value="Thioredoxin-like"/>
    <property type="match status" value="1"/>
</dbReference>
<evidence type="ECO:0000313" key="9">
    <source>
        <dbReference type="Proteomes" id="UP001336020"/>
    </source>
</evidence>
<dbReference type="Gene3D" id="3.40.30.10">
    <property type="entry name" value="Glutaredoxin"/>
    <property type="match status" value="1"/>
</dbReference>